<dbReference type="Proteomes" id="UP000236754">
    <property type="component" value="Unassembled WGS sequence"/>
</dbReference>
<keyword evidence="3 8" id="KW-0812">Transmembrane</keyword>
<dbReference type="Pfam" id="PF02687">
    <property type="entry name" value="FtsX"/>
    <property type="match status" value="2"/>
</dbReference>
<dbReference type="InterPro" id="IPR003838">
    <property type="entry name" value="ABC3_permease_C"/>
</dbReference>
<evidence type="ECO:0000313" key="11">
    <source>
        <dbReference type="EMBL" id="SEG79980.1"/>
    </source>
</evidence>
<dbReference type="InterPro" id="IPR050250">
    <property type="entry name" value="Macrolide_Exporter_MacB"/>
</dbReference>
<feature type="region of interest" description="Disordered" evidence="7">
    <location>
        <begin position="761"/>
        <end position="797"/>
    </location>
</feature>
<feature type="signal peptide" evidence="9">
    <location>
        <begin position="1"/>
        <end position="26"/>
    </location>
</feature>
<keyword evidence="2" id="KW-1003">Cell membrane</keyword>
<reference evidence="11 12" key="1">
    <citation type="submission" date="2016-10" db="EMBL/GenBank/DDBJ databases">
        <authorList>
            <person name="de Groot N.N."/>
        </authorList>
    </citation>
    <scope>NUCLEOTIDE SEQUENCE [LARGE SCALE GENOMIC DNA]</scope>
    <source>
        <strain evidence="11 12">CGMCC 4.2023</strain>
    </source>
</reference>
<protein>
    <submittedName>
        <fullName evidence="11">FtsX-like permease family protein</fullName>
    </submittedName>
</protein>
<keyword evidence="12" id="KW-1185">Reference proteome</keyword>
<dbReference type="EMBL" id="FNVU01000011">
    <property type="protein sequence ID" value="SEG79980.1"/>
    <property type="molecule type" value="Genomic_DNA"/>
</dbReference>
<feature type="transmembrane region" description="Helical" evidence="8">
    <location>
        <begin position="470"/>
        <end position="493"/>
    </location>
</feature>
<dbReference type="GO" id="GO:0005886">
    <property type="term" value="C:plasma membrane"/>
    <property type="evidence" value="ECO:0007669"/>
    <property type="project" value="UniProtKB-SubCell"/>
</dbReference>
<evidence type="ECO:0000256" key="8">
    <source>
        <dbReference type="SAM" id="Phobius"/>
    </source>
</evidence>
<feature type="region of interest" description="Disordered" evidence="7">
    <location>
        <begin position="885"/>
        <end position="916"/>
    </location>
</feature>
<dbReference type="AlphaFoldDB" id="A0A1H6D3V2"/>
<evidence type="ECO:0000313" key="12">
    <source>
        <dbReference type="Proteomes" id="UP000236754"/>
    </source>
</evidence>
<feature type="transmembrane region" description="Helical" evidence="8">
    <location>
        <begin position="527"/>
        <end position="545"/>
    </location>
</feature>
<sequence>MLRIRAHRLLLAAALLTVLLTTCVLATFTAFTGAIGDAAIRRTLQHQSAGQSTVEVRTNLSDTDGTAVDTAVRGHLRDAFGGLPAHVAGSTQSGPYGLPRTLRSSAKPPGSDPDLTLLATFARSEVRLVKGSWPAAAGRNASRVQVAVPQVAAQTLKTEPGDVLTLANRLGGHPLTVEVTGIFRPRDPASPYWHLDPLGGRGAHTVAFTTYGPMLAAPGTFGSGRVTPAVMAWQATGDFDHVTSHAMDRLQNGVRATLAALHTDKATSTTQATSGLPDLIDALRRSMLVTRSTLLIGALQLVILAGFALLLVAGLLAEERAGETALLRARGGSRGRVARLAGWEALLLAVPAAVIAPLLAGPVTRLLAGTGAMARTGVHLGSGSTAAAWLVSVGVALACACAVIVPALRTGGGYAAERAARSRRGALPGSVQAGADLALLVVAAVAYWQLQRRSSGTGALTSNAGGGLGVDPVLVAAPALCLLAGTVLVLRLLPLAAKLGERRAARGRTLPLALAGWQLARRPRRGAGAALLLVLAVAMGIFSIGQSASWDRSQRDQAQYEVGADLRVTGMTTPPFGQAGIFAGQPDIVAAAPAAQEAVVLDEDRTATVLAIDSAQAAKAMRFRSDLTGGRSAAEVLAPLHAHTNAATGGFTLPDGARKVTFSTALRAAPGTTAGESTVHVSLTVMDAEGTPYVFGIGDLLSDGKRHPLVFDIASAAGSAGGAPAGPLRVIGMDVQYDVPLHSASYALTVASAQVTGSDGATRPLAPATRPWSASAALDDPTLGELPGSEKSSSGAPHAGGGVLLTVNYSTGAVPLAPGAFIEVPTGTTRIFTGTPKPQPLAGVATEDFMKAQRARIGDNVSVSLGGIDVPVRIAGSVGGIPGLGDEGTAGAGTSGDGTSDGGNASTAGSGTGPGQDVGGIVVDLRAVNQYLQYHSAQTLEPVEWWLGARPGDIERTAAALRARTDVDTVLVADETATDLRSDPLGAGPQSALPAAVVAAVVLASLGFAVSAAGAVRERTAEFAILRALGASRRKLARVIAAEQGLLVLVSLVVGAALGALLTRLVTPLIVLTPQATAPIPTLLVRLPAGRLLELLGEVVVVPALVVLATAMRRGDPATALRRQGED</sequence>
<accession>A0A1H6D3V2</accession>
<evidence type="ECO:0000256" key="7">
    <source>
        <dbReference type="SAM" id="MobiDB-lite"/>
    </source>
</evidence>
<feature type="region of interest" description="Disordered" evidence="7">
    <location>
        <begin position="87"/>
        <end position="114"/>
    </location>
</feature>
<keyword evidence="9" id="KW-0732">Signal</keyword>
<feature type="domain" description="ABC3 transporter permease C-terminal" evidence="10">
    <location>
        <begin position="997"/>
        <end position="1112"/>
    </location>
</feature>
<dbReference type="PANTHER" id="PTHR30572">
    <property type="entry name" value="MEMBRANE COMPONENT OF TRANSPORTER-RELATED"/>
    <property type="match status" value="1"/>
</dbReference>
<proteinExistence type="inferred from homology"/>
<evidence type="ECO:0000256" key="4">
    <source>
        <dbReference type="ARBA" id="ARBA00022989"/>
    </source>
</evidence>
<keyword evidence="5 8" id="KW-0472">Membrane</keyword>
<gene>
    <name evidence="11" type="ORF">SAMN05216223_111239</name>
</gene>
<feature type="transmembrane region" description="Helical" evidence="8">
    <location>
        <begin position="294"/>
        <end position="316"/>
    </location>
</feature>
<evidence type="ECO:0000256" key="5">
    <source>
        <dbReference type="ARBA" id="ARBA00023136"/>
    </source>
</evidence>
<feature type="transmembrane region" description="Helical" evidence="8">
    <location>
        <begin position="992"/>
        <end position="1016"/>
    </location>
</feature>
<comment type="subcellular location">
    <subcellularLocation>
        <location evidence="1">Cell membrane</location>
        <topology evidence="1">Multi-pass membrane protein</topology>
    </subcellularLocation>
</comment>
<evidence type="ECO:0000256" key="2">
    <source>
        <dbReference type="ARBA" id="ARBA00022475"/>
    </source>
</evidence>
<feature type="compositionally biased region" description="Gly residues" evidence="7">
    <location>
        <begin position="885"/>
        <end position="901"/>
    </location>
</feature>
<dbReference type="PANTHER" id="PTHR30572:SF4">
    <property type="entry name" value="ABC TRANSPORTER PERMEASE YTRF"/>
    <property type="match status" value="1"/>
</dbReference>
<evidence type="ECO:0000256" key="9">
    <source>
        <dbReference type="SAM" id="SignalP"/>
    </source>
</evidence>
<comment type="similarity">
    <text evidence="6">Belongs to the ABC-4 integral membrane protein family.</text>
</comment>
<feature type="transmembrane region" description="Helical" evidence="8">
    <location>
        <begin position="429"/>
        <end position="450"/>
    </location>
</feature>
<organism evidence="11 12">
    <name type="scientific">Actinacidiphila yanglinensis</name>
    <dbReference type="NCBI Taxonomy" id="310779"/>
    <lineage>
        <taxon>Bacteria</taxon>
        <taxon>Bacillati</taxon>
        <taxon>Actinomycetota</taxon>
        <taxon>Actinomycetes</taxon>
        <taxon>Kitasatosporales</taxon>
        <taxon>Streptomycetaceae</taxon>
        <taxon>Actinacidiphila</taxon>
    </lineage>
</organism>
<feature type="chain" id="PRO_5009295548" evidence="9">
    <location>
        <begin position="27"/>
        <end position="1127"/>
    </location>
</feature>
<feature type="domain" description="ABC3 transporter permease C-terminal" evidence="10">
    <location>
        <begin position="298"/>
        <end position="409"/>
    </location>
</feature>
<keyword evidence="4 8" id="KW-1133">Transmembrane helix</keyword>
<evidence type="ECO:0000256" key="6">
    <source>
        <dbReference type="ARBA" id="ARBA00038076"/>
    </source>
</evidence>
<feature type="transmembrane region" description="Helical" evidence="8">
    <location>
        <begin position="1092"/>
        <end position="1112"/>
    </location>
</feature>
<feature type="transmembrane region" description="Helical" evidence="8">
    <location>
        <begin position="386"/>
        <end position="408"/>
    </location>
</feature>
<dbReference type="GO" id="GO:0022857">
    <property type="term" value="F:transmembrane transporter activity"/>
    <property type="evidence" value="ECO:0007669"/>
    <property type="project" value="TreeGrafter"/>
</dbReference>
<feature type="transmembrane region" description="Helical" evidence="8">
    <location>
        <begin position="1036"/>
        <end position="1062"/>
    </location>
</feature>
<evidence type="ECO:0000256" key="1">
    <source>
        <dbReference type="ARBA" id="ARBA00004651"/>
    </source>
</evidence>
<evidence type="ECO:0000256" key="3">
    <source>
        <dbReference type="ARBA" id="ARBA00022692"/>
    </source>
</evidence>
<feature type="transmembrane region" description="Helical" evidence="8">
    <location>
        <begin position="337"/>
        <end position="360"/>
    </location>
</feature>
<evidence type="ECO:0000259" key="10">
    <source>
        <dbReference type="Pfam" id="PF02687"/>
    </source>
</evidence>
<name>A0A1H6D3V2_9ACTN</name>